<accession>A0A7W6K2M6</accession>
<dbReference type="GO" id="GO:0008233">
    <property type="term" value="F:peptidase activity"/>
    <property type="evidence" value="ECO:0007669"/>
    <property type="project" value="UniProtKB-KW"/>
</dbReference>
<keyword evidence="3" id="KW-1185">Reference proteome</keyword>
<feature type="signal peptide" evidence="1">
    <location>
        <begin position="1"/>
        <end position="18"/>
    </location>
</feature>
<protein>
    <submittedName>
        <fullName evidence="2">Putative secreted Zn-dependent protease</fullName>
    </submittedName>
</protein>
<feature type="chain" id="PRO_5030780205" evidence="1">
    <location>
        <begin position="19"/>
        <end position="197"/>
    </location>
</feature>
<evidence type="ECO:0000256" key="1">
    <source>
        <dbReference type="SAM" id="SignalP"/>
    </source>
</evidence>
<keyword evidence="2" id="KW-0645">Protease</keyword>
<dbReference type="Proteomes" id="UP000584824">
    <property type="component" value="Unassembled WGS sequence"/>
</dbReference>
<keyword evidence="1" id="KW-0732">Signal</keyword>
<dbReference type="EMBL" id="JACIDU010000009">
    <property type="protein sequence ID" value="MBB4103962.1"/>
    <property type="molecule type" value="Genomic_DNA"/>
</dbReference>
<organism evidence="2 3">
    <name type="scientific">Allorhizobium borbori</name>
    <dbReference type="NCBI Taxonomy" id="485907"/>
    <lineage>
        <taxon>Bacteria</taxon>
        <taxon>Pseudomonadati</taxon>
        <taxon>Pseudomonadota</taxon>
        <taxon>Alphaproteobacteria</taxon>
        <taxon>Hyphomicrobiales</taxon>
        <taxon>Rhizobiaceae</taxon>
        <taxon>Rhizobium/Agrobacterium group</taxon>
        <taxon>Allorhizobium</taxon>
    </lineage>
</organism>
<proteinExistence type="predicted"/>
<dbReference type="GO" id="GO:0006508">
    <property type="term" value="P:proteolysis"/>
    <property type="evidence" value="ECO:0007669"/>
    <property type="project" value="UniProtKB-KW"/>
</dbReference>
<dbReference type="AlphaFoldDB" id="A0A7W6K2M6"/>
<evidence type="ECO:0000313" key="3">
    <source>
        <dbReference type="Proteomes" id="UP000584824"/>
    </source>
</evidence>
<dbReference type="RefSeq" id="WP_183792986.1">
    <property type="nucleotide sequence ID" value="NZ_JACIDU010000009.1"/>
</dbReference>
<sequence>MPRLLLILFATLVSGAFAAAQAEWKAAEKIVTYPVSGTTGMALYQSIGENGPVIGNGVRAIAHTTFKLLWSRDYQPRGTACVLASARPSLTITYTLPKPSAALPPAMKAKWDMFLAGIRKHEAVHGQNIRDLVGEIERVSVGLTVENDPGCKKIRDDLQGRLKVLSDARLKKESDFDRLEMSPGGNVHQLILALVNE</sequence>
<gene>
    <name evidence="2" type="ORF">GGQ66_002530</name>
</gene>
<reference evidence="2 3" key="1">
    <citation type="submission" date="2020-08" db="EMBL/GenBank/DDBJ databases">
        <title>Genomic Encyclopedia of Type Strains, Phase IV (KMG-IV): sequencing the most valuable type-strain genomes for metagenomic binning, comparative biology and taxonomic classification.</title>
        <authorList>
            <person name="Goeker M."/>
        </authorList>
    </citation>
    <scope>NUCLEOTIDE SEQUENCE [LARGE SCALE GENOMIC DNA]</scope>
    <source>
        <strain evidence="2 3">DSM 26385</strain>
    </source>
</reference>
<evidence type="ECO:0000313" key="2">
    <source>
        <dbReference type="EMBL" id="MBB4103962.1"/>
    </source>
</evidence>
<dbReference type="PIRSF" id="PIRSF010521">
    <property type="entry name" value="DUF922_bac"/>
    <property type="match status" value="1"/>
</dbReference>
<dbReference type="Pfam" id="PF06037">
    <property type="entry name" value="DUF922"/>
    <property type="match status" value="1"/>
</dbReference>
<name>A0A7W6K2M6_9HYPH</name>
<dbReference type="InterPro" id="IPR010321">
    <property type="entry name" value="DUF922"/>
</dbReference>
<comment type="caution">
    <text evidence="2">The sequence shown here is derived from an EMBL/GenBank/DDBJ whole genome shotgun (WGS) entry which is preliminary data.</text>
</comment>
<keyword evidence="2" id="KW-0378">Hydrolase</keyword>